<keyword evidence="1" id="KW-0614">Plasmid</keyword>
<name>K9Y2K1_STAC7</name>
<dbReference type="EMBL" id="CP003655">
    <property type="protein sequence ID" value="AFZ38247.1"/>
    <property type="molecule type" value="Genomic_DNA"/>
</dbReference>
<reference evidence="2" key="1">
    <citation type="journal article" date="2013" name="Proc. Natl. Acad. Sci. U.S.A.">
        <title>Improving the coverage of the cyanobacterial phylum using diversity-driven genome sequencing.</title>
        <authorList>
            <person name="Shih P.M."/>
            <person name="Wu D."/>
            <person name="Latifi A."/>
            <person name="Axen S.D."/>
            <person name="Fewer D.P."/>
            <person name="Talla E."/>
            <person name="Calteau A."/>
            <person name="Cai F."/>
            <person name="Tandeau de Marsac N."/>
            <person name="Rippka R."/>
            <person name="Herdman M."/>
            <person name="Sivonen K."/>
            <person name="Coursin T."/>
            <person name="Laurent T."/>
            <person name="Goodwin L."/>
            <person name="Nolan M."/>
            <person name="Davenport K.W."/>
            <person name="Han C.S."/>
            <person name="Rubin E.M."/>
            <person name="Eisen J.A."/>
            <person name="Woyke T."/>
            <person name="Gugger M."/>
            <person name="Kerfeld C.A."/>
        </authorList>
    </citation>
    <scope>NUCLEOTIDE SEQUENCE [LARGE SCALE GENOMIC DNA]</scope>
    <source>
        <strain evidence="2">ATCC 29371 / PCC 7437</strain>
        <plasmid evidence="2">Plasmid pSTA7437.02</plasmid>
    </source>
</reference>
<geneLocation type="plasmid" evidence="1 2">
    <name>pSTA7437.02</name>
</geneLocation>
<organism evidence="1 2">
    <name type="scientific">Stanieria cyanosphaera (strain ATCC 29371 / PCC 7437)</name>
    <dbReference type="NCBI Taxonomy" id="111780"/>
    <lineage>
        <taxon>Bacteria</taxon>
        <taxon>Bacillati</taxon>
        <taxon>Cyanobacteriota</taxon>
        <taxon>Cyanophyceae</taxon>
        <taxon>Pleurocapsales</taxon>
        <taxon>Dermocarpellaceae</taxon>
        <taxon>Stanieria</taxon>
    </lineage>
</organism>
<protein>
    <submittedName>
        <fullName evidence="1">Uncharacterized protein</fullName>
    </submittedName>
</protein>
<dbReference type="RefSeq" id="WP_015195625.1">
    <property type="nucleotide sequence ID" value="NC_019749.1"/>
</dbReference>
<evidence type="ECO:0000313" key="2">
    <source>
        <dbReference type="Proteomes" id="UP000010473"/>
    </source>
</evidence>
<dbReference type="Proteomes" id="UP000010473">
    <property type="component" value="Plasmid pSTA7437.02"/>
</dbReference>
<gene>
    <name evidence="1" type="ordered locus">Sta7437_4811</name>
</gene>
<proteinExistence type="predicted"/>
<dbReference type="KEGG" id="scs:Sta7437_4811"/>
<dbReference type="AlphaFoldDB" id="K9Y2K1"/>
<sequence length="99" mass="11294">MPHSRDSYTPPSSDESLYRIMNSSSWMSRSFNVEAMILTEAMNNITQPLPNRQANPNRIIHWEIIANLVLIGLALGVQFTDRSHVGQTSVELYPTSQYR</sequence>
<evidence type="ECO:0000313" key="1">
    <source>
        <dbReference type="EMBL" id="AFZ38247.1"/>
    </source>
</evidence>
<dbReference type="HOGENOM" id="CLU_2318737_0_0_3"/>
<accession>K9Y2K1</accession>
<keyword evidence="2" id="KW-1185">Reference proteome</keyword>